<dbReference type="PANTHER" id="PTHR43384:SF14">
    <property type="entry name" value="ESX-1 SECRETION-ASSOCIATED PROTEIN ESPI"/>
    <property type="match status" value="1"/>
</dbReference>
<keyword evidence="2" id="KW-0969">Cilium</keyword>
<dbReference type="GO" id="GO:0005829">
    <property type="term" value="C:cytosol"/>
    <property type="evidence" value="ECO:0007669"/>
    <property type="project" value="TreeGrafter"/>
</dbReference>
<keyword evidence="3" id="KW-1185">Reference proteome</keyword>
<feature type="compositionally biased region" description="Pro residues" evidence="1">
    <location>
        <begin position="126"/>
        <end position="140"/>
    </location>
</feature>
<dbReference type="RefSeq" id="WP_179445243.1">
    <property type="nucleotide sequence ID" value="NZ_JACBZS010000001.1"/>
</dbReference>
<gene>
    <name evidence="2" type="ORF">GGQ54_001977</name>
</gene>
<dbReference type="InterPro" id="IPR050625">
    <property type="entry name" value="ParA/MinD_ATPase"/>
</dbReference>
<dbReference type="PANTHER" id="PTHR43384">
    <property type="entry name" value="SEPTUM SITE-DETERMINING PROTEIN MIND HOMOLOG, CHLOROPLASTIC-RELATED"/>
    <property type="match status" value="1"/>
</dbReference>
<feature type="region of interest" description="Disordered" evidence="1">
    <location>
        <begin position="1"/>
        <end position="203"/>
    </location>
</feature>
<protein>
    <submittedName>
        <fullName evidence="2">MinD-like ATPase involved in chromosome partitioning or flagellar assembly</fullName>
    </submittedName>
</protein>
<dbReference type="EMBL" id="JACBZS010000001">
    <property type="protein sequence ID" value="NYI71417.1"/>
    <property type="molecule type" value="Genomic_DNA"/>
</dbReference>
<evidence type="ECO:0000256" key="1">
    <source>
        <dbReference type="SAM" id="MobiDB-lite"/>
    </source>
</evidence>
<evidence type="ECO:0000313" key="2">
    <source>
        <dbReference type="EMBL" id="NYI71417.1"/>
    </source>
</evidence>
<dbReference type="Gene3D" id="3.40.50.300">
    <property type="entry name" value="P-loop containing nucleotide triphosphate hydrolases"/>
    <property type="match status" value="1"/>
</dbReference>
<evidence type="ECO:0000313" key="3">
    <source>
        <dbReference type="Proteomes" id="UP000527616"/>
    </source>
</evidence>
<dbReference type="GO" id="GO:0051782">
    <property type="term" value="P:negative regulation of cell division"/>
    <property type="evidence" value="ECO:0007669"/>
    <property type="project" value="TreeGrafter"/>
</dbReference>
<organism evidence="2 3">
    <name type="scientific">Naumannella cuiyingiana</name>
    <dbReference type="NCBI Taxonomy" id="1347891"/>
    <lineage>
        <taxon>Bacteria</taxon>
        <taxon>Bacillati</taxon>
        <taxon>Actinomycetota</taxon>
        <taxon>Actinomycetes</taxon>
        <taxon>Propionibacteriales</taxon>
        <taxon>Propionibacteriaceae</taxon>
        <taxon>Naumannella</taxon>
    </lineage>
</organism>
<dbReference type="SUPFAM" id="SSF52540">
    <property type="entry name" value="P-loop containing nucleoside triphosphate hydrolases"/>
    <property type="match status" value="1"/>
</dbReference>
<reference evidence="2 3" key="1">
    <citation type="submission" date="2020-07" db="EMBL/GenBank/DDBJ databases">
        <title>Sequencing the genomes of 1000 actinobacteria strains.</title>
        <authorList>
            <person name="Klenk H.-P."/>
        </authorList>
    </citation>
    <scope>NUCLEOTIDE SEQUENCE [LARGE SCALE GENOMIC DNA]</scope>
    <source>
        <strain evidence="2 3">DSM 103164</strain>
    </source>
</reference>
<dbReference type="InterPro" id="IPR027417">
    <property type="entry name" value="P-loop_NTPase"/>
</dbReference>
<dbReference type="GO" id="GO:0016887">
    <property type="term" value="F:ATP hydrolysis activity"/>
    <property type="evidence" value="ECO:0007669"/>
    <property type="project" value="TreeGrafter"/>
</dbReference>
<dbReference type="Proteomes" id="UP000527616">
    <property type="component" value="Unassembled WGS sequence"/>
</dbReference>
<comment type="caution">
    <text evidence="2">The sequence shown here is derived from an EMBL/GenBank/DDBJ whole genome shotgun (WGS) entry which is preliminary data.</text>
</comment>
<feature type="compositionally biased region" description="Basic and acidic residues" evidence="1">
    <location>
        <begin position="150"/>
        <end position="160"/>
    </location>
</feature>
<accession>A0A7Z0D9I2</accession>
<feature type="compositionally biased region" description="Pro residues" evidence="1">
    <location>
        <begin position="62"/>
        <end position="86"/>
    </location>
</feature>
<dbReference type="GO" id="GO:0009898">
    <property type="term" value="C:cytoplasmic side of plasma membrane"/>
    <property type="evidence" value="ECO:0007669"/>
    <property type="project" value="TreeGrafter"/>
</dbReference>
<keyword evidence="2" id="KW-0966">Cell projection</keyword>
<dbReference type="GO" id="GO:0005524">
    <property type="term" value="F:ATP binding"/>
    <property type="evidence" value="ECO:0007669"/>
    <property type="project" value="TreeGrafter"/>
</dbReference>
<name>A0A7Z0D9I2_9ACTN</name>
<dbReference type="AlphaFoldDB" id="A0A7Z0D9I2"/>
<feature type="compositionally biased region" description="Basic and acidic residues" evidence="1">
    <location>
        <begin position="184"/>
        <end position="203"/>
    </location>
</feature>
<keyword evidence="2" id="KW-0282">Flagellum</keyword>
<sequence>MTQPNQPNSPWPQTPWGDDGPAAGRRALQDPAQPPRPDDQPRSQDTPSRAPGDRSPRSHAWPPGPQQQPQQPAPPRQGAPWQPGPQQPRHVAPGPVPHRQPSPPDPSPTPSPRHGFDQAPTTPVGEPDPPPPSPFGPPSRQPQRPTAEPAARRGLFDRIADAFGGGRRRREEEEAQARALADQRAAEQRRREAEAAAAREERRRVIDTPVDHHLITVSSLKGGITKTTIVLAIGTALALHRRDLVLAIDGNAHRGTLARRLGEETGLTVRDLVADAEDVRTAKDFRRFTSQAASRFEVLASEPNPAEAQGFSAEEYATVLDIAKTFRSVIMTDTGTDLTLPLMSEVYGNTDTLVVPATTAHDGADLAWETLDWWEEHADPALVRNAIVAITQIEPFSLPPAEQMPAERIAELRAAFIRRQRQREAELTERFAGRVGEVIFVPYDPSLHVGGLFAWDRLSPETAAAYEDLAYAVARRFAARD</sequence>
<feature type="compositionally biased region" description="Pro residues" evidence="1">
    <location>
        <begin position="94"/>
        <end position="111"/>
    </location>
</feature>
<proteinExistence type="predicted"/>